<organism evidence="2">
    <name type="scientific">Myoviridae sp. ctVKV3</name>
    <dbReference type="NCBI Taxonomy" id="2827688"/>
    <lineage>
        <taxon>Viruses</taxon>
        <taxon>Duplodnaviria</taxon>
        <taxon>Heunggongvirae</taxon>
        <taxon>Uroviricota</taxon>
        <taxon>Caudoviricetes</taxon>
    </lineage>
</organism>
<accession>A0A8S5SBM4</accession>
<name>A0A8S5SBM4_9CAUD</name>
<proteinExistence type="predicted"/>
<reference evidence="2" key="1">
    <citation type="journal article" date="2021" name="Proc. Natl. Acad. Sci. U.S.A.">
        <title>A Catalog of Tens of Thousands of Viruses from Human Metagenomes Reveals Hidden Associations with Chronic Diseases.</title>
        <authorList>
            <person name="Tisza M.J."/>
            <person name="Buck C.B."/>
        </authorList>
    </citation>
    <scope>NUCLEOTIDE SEQUENCE</scope>
    <source>
        <strain evidence="2">CtVKV3</strain>
    </source>
</reference>
<protein>
    <submittedName>
        <fullName evidence="2">Uncharacterized protein</fullName>
    </submittedName>
</protein>
<evidence type="ECO:0000313" key="2">
    <source>
        <dbReference type="EMBL" id="DAF48114.1"/>
    </source>
</evidence>
<sequence length="34" mass="3991">MLTLENDTEFKSQKSLHLKPLSNVRKHRPVSLNE</sequence>
<feature type="region of interest" description="Disordered" evidence="1">
    <location>
        <begin position="1"/>
        <end position="34"/>
    </location>
</feature>
<dbReference type="EMBL" id="BK032563">
    <property type="protein sequence ID" value="DAF48114.1"/>
    <property type="molecule type" value="Genomic_DNA"/>
</dbReference>
<evidence type="ECO:0000256" key="1">
    <source>
        <dbReference type="SAM" id="MobiDB-lite"/>
    </source>
</evidence>
<feature type="compositionally biased region" description="Basic residues" evidence="1">
    <location>
        <begin position="24"/>
        <end position="34"/>
    </location>
</feature>